<organism evidence="1 2">
    <name type="scientific">Tritrichomonas musculus</name>
    <dbReference type="NCBI Taxonomy" id="1915356"/>
    <lineage>
        <taxon>Eukaryota</taxon>
        <taxon>Metamonada</taxon>
        <taxon>Parabasalia</taxon>
        <taxon>Tritrichomonadida</taxon>
        <taxon>Tritrichomonadidae</taxon>
        <taxon>Tritrichomonas</taxon>
    </lineage>
</organism>
<dbReference type="EMBL" id="JAPFFF010000002">
    <property type="protein sequence ID" value="KAK8896461.1"/>
    <property type="molecule type" value="Genomic_DNA"/>
</dbReference>
<sequence>MAPFYDFENCELSLCTLVHKIVQTIDISRFYEPITELFKKILTRKHFSTQTLILILKTISKLQIRNKKYSNEYLNNAIDNIIIIVSGQIENFPIQLIIEFLKFTKNTLLYSEKSKIYKLLRKTSFLSLVRLYQTQENPKIVTMILGIITEVLKIERGASFFCQFDLAIKFNENLLLKFIHNFSKKSFVEKQAILRLLVVLTCFQNPETFKILKVKNKFVFDKLIHFAFNSQDNVIIKDCLDFLLNYFEMSLMFENFSSFSLISEFGFQGPCSFVSNYNNFHVDQFVDDLSMQYYDSDISNQAKKLQFLVKRISSCF</sequence>
<name>A0ABR2L0I1_9EUKA</name>
<accession>A0ABR2L0I1</accession>
<comment type="caution">
    <text evidence="1">The sequence shown here is derived from an EMBL/GenBank/DDBJ whole genome shotgun (WGS) entry which is preliminary data.</text>
</comment>
<dbReference type="Proteomes" id="UP001470230">
    <property type="component" value="Unassembled WGS sequence"/>
</dbReference>
<gene>
    <name evidence="1" type="ORF">M9Y10_014361</name>
</gene>
<keyword evidence="2" id="KW-1185">Reference proteome</keyword>
<protein>
    <submittedName>
        <fullName evidence="1">Uncharacterized protein</fullName>
    </submittedName>
</protein>
<evidence type="ECO:0000313" key="1">
    <source>
        <dbReference type="EMBL" id="KAK8896461.1"/>
    </source>
</evidence>
<proteinExistence type="predicted"/>
<evidence type="ECO:0000313" key="2">
    <source>
        <dbReference type="Proteomes" id="UP001470230"/>
    </source>
</evidence>
<reference evidence="1 2" key="1">
    <citation type="submission" date="2024-04" db="EMBL/GenBank/DDBJ databases">
        <title>Tritrichomonas musculus Genome.</title>
        <authorList>
            <person name="Alves-Ferreira E."/>
            <person name="Grigg M."/>
            <person name="Lorenzi H."/>
            <person name="Galac M."/>
        </authorList>
    </citation>
    <scope>NUCLEOTIDE SEQUENCE [LARGE SCALE GENOMIC DNA]</scope>
    <source>
        <strain evidence="1 2">EAF2021</strain>
    </source>
</reference>